<dbReference type="RefSeq" id="WP_345971951.1">
    <property type="nucleotide sequence ID" value="NZ_CP147920.1"/>
</dbReference>
<proteinExistence type="predicted"/>
<accession>A0ABZ3H6I7</accession>
<sequence>MDAVNANEVLALLNAIAADEALFEEQRDNPFLPRRLTRRRKQLRDYCSGGDDEAFVHEAYAAMTPRQRRDRDHKSFLAKYRKLRPAPASNEAELREAAETFLRGRYGEGTTIIHEFTQWNLNVRPDLFALSDSETLVAVEIKSDKDNLDRLYRQLDGYSRFSNHVYVALDERFLPKYLQTFGNRFEHVGILLYGEAGLGLYKEPEPLLPDAFVAMLRAPELKHYLSMLNNRSRLPGNDYNTYRDVIDAVYTQREREQIARQLFVTRLRGGRPDNVKMVDYVDPLEKQLLFDELLKPDYWEAGRLGRAVRLPGVLELYRQLRQPTLF</sequence>
<dbReference type="EMBL" id="CP147920">
    <property type="protein sequence ID" value="XAU14147.1"/>
    <property type="molecule type" value="Genomic_DNA"/>
</dbReference>
<reference evidence="1 2" key="1">
    <citation type="submission" date="2024-03" db="EMBL/GenBank/DDBJ databases">
        <title>Sulfurimonas sp. HSL3-1.</title>
        <authorList>
            <person name="Wang S."/>
        </authorList>
    </citation>
    <scope>NUCLEOTIDE SEQUENCE [LARGE SCALE GENOMIC DNA]</scope>
    <source>
        <strain evidence="1 2">HSL3-1</strain>
    </source>
</reference>
<name>A0ABZ3H6I7_9BACT</name>
<organism evidence="1 2">
    <name type="scientific">Sulfurimonas diazotrophicus</name>
    <dbReference type="NCBI Taxonomy" id="3131939"/>
    <lineage>
        <taxon>Bacteria</taxon>
        <taxon>Pseudomonadati</taxon>
        <taxon>Campylobacterota</taxon>
        <taxon>Epsilonproteobacteria</taxon>
        <taxon>Campylobacterales</taxon>
        <taxon>Sulfurimonadaceae</taxon>
        <taxon>Sulfurimonas</taxon>
    </lineage>
</organism>
<evidence type="ECO:0000313" key="2">
    <source>
        <dbReference type="Proteomes" id="UP001447842"/>
    </source>
</evidence>
<keyword evidence="2" id="KW-1185">Reference proteome</keyword>
<dbReference type="NCBIfam" id="NF033832">
    <property type="entry name" value="sce7726_fam"/>
    <property type="match status" value="1"/>
</dbReference>
<dbReference type="Proteomes" id="UP001447842">
    <property type="component" value="Chromosome"/>
</dbReference>
<dbReference type="InterPro" id="IPR047729">
    <property type="entry name" value="Sce7726-like"/>
</dbReference>
<gene>
    <name evidence="1" type="ORF">WCY31_07745</name>
</gene>
<evidence type="ECO:0000313" key="1">
    <source>
        <dbReference type="EMBL" id="XAU14147.1"/>
    </source>
</evidence>
<protein>
    <submittedName>
        <fullName evidence="1">Sce7726 family protein</fullName>
    </submittedName>
</protein>